<feature type="domain" description="HTH lysR-type" evidence="5">
    <location>
        <begin position="1"/>
        <end position="58"/>
    </location>
</feature>
<keyword evidence="3" id="KW-0238">DNA-binding</keyword>
<dbReference type="PROSITE" id="PS50931">
    <property type="entry name" value="HTH_LYSR"/>
    <property type="match status" value="1"/>
</dbReference>
<dbReference type="InterPro" id="IPR005119">
    <property type="entry name" value="LysR_subst-bd"/>
</dbReference>
<evidence type="ECO:0000256" key="1">
    <source>
        <dbReference type="ARBA" id="ARBA00009437"/>
    </source>
</evidence>
<dbReference type="SUPFAM" id="SSF46785">
    <property type="entry name" value="Winged helix' DNA-binding domain"/>
    <property type="match status" value="1"/>
</dbReference>
<dbReference type="InterPro" id="IPR050950">
    <property type="entry name" value="HTH-type_LysR_regulators"/>
</dbReference>
<name>A0ABM6XI83_9BACI</name>
<sequence>MDLLQMRYFQIVAKHQHLTKAAEALNITQPALSKMISKLENSLGYELFDRRGRQIQLNKLGESYLRTVEQVFLQLKEGEKELAYLADKQDKLISIAVTIPSILPELLGGFLKKHPNARFRQHQASFERIKKQIEIGEIDVGISTVPVIGEHIEWVPILEEEIFLAVPLSHPLANRKSIYLKEVENAPFIVMPLGYDFRDMTERFCREAGFYPDFAFEGDETGITHELVEKGLGVALFPSLLSNERLHDLQTAKLKIIEPRCSRTVGLVWHKSRPCNDIVKSFIQYTMEFLEDKKDQERKNGFKS</sequence>
<organism evidence="6 7">
    <name type="scientific">Peribacillus butanolivorans</name>
    <dbReference type="NCBI Taxonomy" id="421767"/>
    <lineage>
        <taxon>Bacteria</taxon>
        <taxon>Bacillati</taxon>
        <taxon>Bacillota</taxon>
        <taxon>Bacilli</taxon>
        <taxon>Bacillales</taxon>
        <taxon>Bacillaceae</taxon>
        <taxon>Peribacillus</taxon>
    </lineage>
</organism>
<reference evidence="6 7" key="1">
    <citation type="submission" date="2018-07" db="EMBL/GenBank/DDBJ databases">
        <title>The molecular basis for the intramolecular migration of carboxyl group in the catabolism of para-hydroxybenzoate via gentisate.</title>
        <authorList>
            <person name="Zhao H."/>
            <person name="Xu Y."/>
            <person name="Lin S."/>
            <person name="Spain J.C."/>
            <person name="Zhou N.-Y."/>
        </authorList>
    </citation>
    <scope>NUCLEOTIDE SEQUENCE [LARGE SCALE GENOMIC DNA]</scope>
    <source>
        <strain evidence="6 7">PHB-7a</strain>
    </source>
</reference>
<evidence type="ECO:0000313" key="6">
    <source>
        <dbReference type="EMBL" id="AXN38022.1"/>
    </source>
</evidence>
<dbReference type="Pfam" id="PF00126">
    <property type="entry name" value="HTH_1"/>
    <property type="match status" value="1"/>
</dbReference>
<keyword evidence="4" id="KW-0804">Transcription</keyword>
<dbReference type="Pfam" id="PF03466">
    <property type="entry name" value="LysR_substrate"/>
    <property type="match status" value="1"/>
</dbReference>
<evidence type="ECO:0000313" key="7">
    <source>
        <dbReference type="Proteomes" id="UP000260457"/>
    </source>
</evidence>
<dbReference type="EMBL" id="CP030926">
    <property type="protein sequence ID" value="AXN38022.1"/>
    <property type="molecule type" value="Genomic_DNA"/>
</dbReference>
<dbReference type="PANTHER" id="PTHR30419:SF28">
    <property type="entry name" value="HTH-TYPE TRANSCRIPTIONAL REGULATOR BSDA"/>
    <property type="match status" value="1"/>
</dbReference>
<proteinExistence type="inferred from homology"/>
<dbReference type="PRINTS" id="PR00039">
    <property type="entry name" value="HTHLYSR"/>
</dbReference>
<evidence type="ECO:0000256" key="4">
    <source>
        <dbReference type="ARBA" id="ARBA00023163"/>
    </source>
</evidence>
<evidence type="ECO:0000256" key="2">
    <source>
        <dbReference type="ARBA" id="ARBA00023015"/>
    </source>
</evidence>
<keyword evidence="7" id="KW-1185">Reference proteome</keyword>
<protein>
    <submittedName>
        <fullName evidence="6">LysR family transcriptional regulator</fullName>
    </submittedName>
</protein>
<dbReference type="InterPro" id="IPR036388">
    <property type="entry name" value="WH-like_DNA-bd_sf"/>
</dbReference>
<dbReference type="InterPro" id="IPR036390">
    <property type="entry name" value="WH_DNA-bd_sf"/>
</dbReference>
<dbReference type="Gene3D" id="1.10.10.10">
    <property type="entry name" value="Winged helix-like DNA-binding domain superfamily/Winged helix DNA-binding domain"/>
    <property type="match status" value="1"/>
</dbReference>
<dbReference type="InterPro" id="IPR000847">
    <property type="entry name" value="LysR_HTH_N"/>
</dbReference>
<dbReference type="SUPFAM" id="SSF53850">
    <property type="entry name" value="Periplasmic binding protein-like II"/>
    <property type="match status" value="1"/>
</dbReference>
<dbReference type="Proteomes" id="UP000260457">
    <property type="component" value="Chromosome"/>
</dbReference>
<keyword evidence="2" id="KW-0805">Transcription regulation</keyword>
<dbReference type="RefSeq" id="WP_116820890.1">
    <property type="nucleotide sequence ID" value="NZ_CP030926.1"/>
</dbReference>
<evidence type="ECO:0000256" key="3">
    <source>
        <dbReference type="ARBA" id="ARBA00023125"/>
    </source>
</evidence>
<accession>A0ABM6XI83</accession>
<comment type="similarity">
    <text evidence="1">Belongs to the LysR transcriptional regulatory family.</text>
</comment>
<evidence type="ECO:0000259" key="5">
    <source>
        <dbReference type="PROSITE" id="PS50931"/>
    </source>
</evidence>
<dbReference type="PANTHER" id="PTHR30419">
    <property type="entry name" value="HTH-TYPE TRANSCRIPTIONAL REGULATOR YBHD"/>
    <property type="match status" value="1"/>
</dbReference>
<dbReference type="Gene3D" id="3.40.190.290">
    <property type="match status" value="1"/>
</dbReference>
<gene>
    <name evidence="6" type="ORF">DTO10_05980</name>
</gene>